<evidence type="ECO:0000313" key="3">
    <source>
        <dbReference type="EnsemblMetazoa" id="PPAI009271-PA"/>
    </source>
</evidence>
<evidence type="ECO:0000259" key="2">
    <source>
        <dbReference type="Pfam" id="PF05970"/>
    </source>
</evidence>
<dbReference type="EC" id="5.6.2.3" evidence="1"/>
<dbReference type="SUPFAM" id="SSF52540">
    <property type="entry name" value="P-loop containing nucleoside triphosphate hydrolases"/>
    <property type="match status" value="1"/>
</dbReference>
<dbReference type="GO" id="GO:0043139">
    <property type="term" value="F:5'-3' DNA helicase activity"/>
    <property type="evidence" value="ECO:0007669"/>
    <property type="project" value="UniProtKB-EC"/>
</dbReference>
<protein>
    <recommendedName>
        <fullName evidence="1">ATP-dependent DNA helicase</fullName>
        <ecNumber evidence="1">5.6.2.3</ecNumber>
    </recommendedName>
</protein>
<proteinExistence type="inferred from homology"/>
<name>A0A1B0DLN1_PHLPP</name>
<keyword evidence="1" id="KW-0233">DNA recombination</keyword>
<dbReference type="InterPro" id="IPR010285">
    <property type="entry name" value="DNA_helicase_pif1-like_DEAD"/>
</dbReference>
<dbReference type="PANTHER" id="PTHR10492">
    <property type="match status" value="1"/>
</dbReference>
<evidence type="ECO:0000256" key="1">
    <source>
        <dbReference type="RuleBase" id="RU363044"/>
    </source>
</evidence>
<keyword evidence="1" id="KW-0067">ATP-binding</keyword>
<dbReference type="EMBL" id="AJVK01072234">
    <property type="status" value="NOT_ANNOTATED_CDS"/>
    <property type="molecule type" value="Genomic_DNA"/>
</dbReference>
<dbReference type="InterPro" id="IPR027417">
    <property type="entry name" value="P-loop_NTPase"/>
</dbReference>
<dbReference type="GO" id="GO:0006281">
    <property type="term" value="P:DNA repair"/>
    <property type="evidence" value="ECO:0007669"/>
    <property type="project" value="UniProtKB-KW"/>
</dbReference>
<dbReference type="EnsemblMetazoa" id="PPAI009271-RA">
    <property type="protein sequence ID" value="PPAI009271-PA"/>
    <property type="gene ID" value="PPAI009271"/>
</dbReference>
<organism evidence="3 4">
    <name type="scientific">Phlebotomus papatasi</name>
    <name type="common">Sandfly</name>
    <dbReference type="NCBI Taxonomy" id="29031"/>
    <lineage>
        <taxon>Eukaryota</taxon>
        <taxon>Metazoa</taxon>
        <taxon>Ecdysozoa</taxon>
        <taxon>Arthropoda</taxon>
        <taxon>Hexapoda</taxon>
        <taxon>Insecta</taxon>
        <taxon>Pterygota</taxon>
        <taxon>Neoptera</taxon>
        <taxon>Endopterygota</taxon>
        <taxon>Diptera</taxon>
        <taxon>Nematocera</taxon>
        <taxon>Psychodoidea</taxon>
        <taxon>Psychodidae</taxon>
        <taxon>Phlebotomus</taxon>
        <taxon>Phlebotomus</taxon>
    </lineage>
</organism>
<sequence>MLNSAQRSAFDSIVTSLRERRDEVNTKEARCFFVDGPGGTGKTFLYETLYYYCVVEGFKCIVTAWTGISASLLPTGRTVHSTFKLPLNLTETATCNVRMNSADGQKLEEADIILWDECSMAESRALTAVMVMGGDFRQILLVVQYGDRSHILEKCVLENACWPLFRSLKLHRNERAAISQKAFATHLNDVGEGRTNNELGLHVFNPLTQIRLGNGLFLKTAWANSRVTLAALVKYTEKNREKLRAVDITSLRYFVVFILIARKIVFMEVKVKKYWCGSEFRVSQMPTENLCHN</sequence>
<dbReference type="Proteomes" id="UP000092462">
    <property type="component" value="Unassembled WGS sequence"/>
</dbReference>
<accession>A0A1B0DLN1</accession>
<dbReference type="Pfam" id="PF05970">
    <property type="entry name" value="PIF1"/>
    <property type="match status" value="2"/>
</dbReference>
<keyword evidence="1" id="KW-0547">Nucleotide-binding</keyword>
<comment type="cofactor">
    <cofactor evidence="1">
        <name>Mg(2+)</name>
        <dbReference type="ChEBI" id="CHEBI:18420"/>
    </cofactor>
</comment>
<dbReference type="VEuPathDB" id="VectorBase:PPAI009271"/>
<comment type="catalytic activity">
    <reaction evidence="1">
        <text>ATP + H2O = ADP + phosphate + H(+)</text>
        <dbReference type="Rhea" id="RHEA:13065"/>
        <dbReference type="ChEBI" id="CHEBI:15377"/>
        <dbReference type="ChEBI" id="CHEBI:15378"/>
        <dbReference type="ChEBI" id="CHEBI:30616"/>
        <dbReference type="ChEBI" id="CHEBI:43474"/>
        <dbReference type="ChEBI" id="CHEBI:456216"/>
        <dbReference type="EC" id="5.6.2.3"/>
    </reaction>
</comment>
<comment type="similarity">
    <text evidence="1">Belongs to the helicase family.</text>
</comment>
<keyword evidence="4" id="KW-1185">Reference proteome</keyword>
<keyword evidence="1" id="KW-0347">Helicase</keyword>
<feature type="domain" description="DNA helicase Pif1-like DEAD-box helicase" evidence="2">
    <location>
        <begin position="1"/>
        <end position="126"/>
    </location>
</feature>
<dbReference type="Gene3D" id="3.40.50.300">
    <property type="entry name" value="P-loop containing nucleotide triphosphate hydrolases"/>
    <property type="match status" value="1"/>
</dbReference>
<dbReference type="AlphaFoldDB" id="A0A1B0DLN1"/>
<reference evidence="3" key="1">
    <citation type="submission" date="2022-08" db="UniProtKB">
        <authorList>
            <consortium name="EnsemblMetazoa"/>
        </authorList>
    </citation>
    <scope>IDENTIFICATION</scope>
    <source>
        <strain evidence="3">Israel</strain>
    </source>
</reference>
<keyword evidence="1" id="KW-0234">DNA repair</keyword>
<dbReference type="PANTHER" id="PTHR10492:SF57">
    <property type="entry name" value="ATP-DEPENDENT DNA HELICASE"/>
    <property type="match status" value="1"/>
</dbReference>
<dbReference type="GO" id="GO:0006310">
    <property type="term" value="P:DNA recombination"/>
    <property type="evidence" value="ECO:0007669"/>
    <property type="project" value="UniProtKB-KW"/>
</dbReference>
<keyword evidence="1" id="KW-0227">DNA damage</keyword>
<dbReference type="GO" id="GO:0005524">
    <property type="term" value="F:ATP binding"/>
    <property type="evidence" value="ECO:0007669"/>
    <property type="project" value="UniProtKB-KW"/>
</dbReference>
<keyword evidence="1" id="KW-0378">Hydrolase</keyword>
<feature type="domain" description="DNA helicase Pif1-like DEAD-box helicase" evidence="2">
    <location>
        <begin position="129"/>
        <end position="198"/>
    </location>
</feature>
<dbReference type="GO" id="GO:0016787">
    <property type="term" value="F:hydrolase activity"/>
    <property type="evidence" value="ECO:0007669"/>
    <property type="project" value="UniProtKB-KW"/>
</dbReference>
<evidence type="ECO:0000313" key="4">
    <source>
        <dbReference type="Proteomes" id="UP000092462"/>
    </source>
</evidence>
<dbReference type="GO" id="GO:0000723">
    <property type="term" value="P:telomere maintenance"/>
    <property type="evidence" value="ECO:0007669"/>
    <property type="project" value="InterPro"/>
</dbReference>
<dbReference type="VEuPathDB" id="VectorBase:PPAPM1_000460"/>